<keyword evidence="3" id="KW-0547">Nucleotide-binding</keyword>
<dbReference type="GO" id="GO:0015807">
    <property type="term" value="P:L-amino acid transport"/>
    <property type="evidence" value="ECO:0007669"/>
    <property type="project" value="TreeGrafter"/>
</dbReference>
<protein>
    <recommendedName>
        <fullName evidence="6">ABC transporter domain-containing protein</fullName>
    </recommendedName>
</protein>
<dbReference type="Gene3D" id="3.40.50.300">
    <property type="entry name" value="P-loop containing nucleotide triphosphate hydrolases"/>
    <property type="match status" value="1"/>
</dbReference>
<accession>A0A0F9HLD0</accession>
<gene>
    <name evidence="7" type="ORF">LCGC14_1983760</name>
</gene>
<dbReference type="InterPro" id="IPR003439">
    <property type="entry name" value="ABC_transporter-like_ATP-bd"/>
</dbReference>
<dbReference type="CDD" id="cd03224">
    <property type="entry name" value="ABC_TM1139_LivF_branched"/>
    <property type="match status" value="1"/>
</dbReference>
<evidence type="ECO:0000256" key="3">
    <source>
        <dbReference type="ARBA" id="ARBA00022741"/>
    </source>
</evidence>
<evidence type="ECO:0000256" key="5">
    <source>
        <dbReference type="ARBA" id="ARBA00022970"/>
    </source>
</evidence>
<evidence type="ECO:0000259" key="6">
    <source>
        <dbReference type="PROSITE" id="PS50893"/>
    </source>
</evidence>
<name>A0A0F9HLD0_9ZZZZ</name>
<dbReference type="GO" id="GO:0005524">
    <property type="term" value="F:ATP binding"/>
    <property type="evidence" value="ECO:0007669"/>
    <property type="project" value="UniProtKB-KW"/>
</dbReference>
<evidence type="ECO:0000256" key="4">
    <source>
        <dbReference type="ARBA" id="ARBA00022840"/>
    </source>
</evidence>
<comment type="caution">
    <text evidence="7">The sequence shown here is derived from an EMBL/GenBank/DDBJ whole genome shotgun (WGS) entry which is preliminary data.</text>
</comment>
<dbReference type="GO" id="GO:0015658">
    <property type="term" value="F:branched-chain amino acid transmembrane transporter activity"/>
    <property type="evidence" value="ECO:0007669"/>
    <property type="project" value="InterPro"/>
</dbReference>
<dbReference type="InterPro" id="IPR003593">
    <property type="entry name" value="AAA+_ATPase"/>
</dbReference>
<dbReference type="InterPro" id="IPR052156">
    <property type="entry name" value="BCAA_Transport_ATP-bd_LivF"/>
</dbReference>
<dbReference type="GO" id="GO:0016887">
    <property type="term" value="F:ATP hydrolysis activity"/>
    <property type="evidence" value="ECO:0007669"/>
    <property type="project" value="InterPro"/>
</dbReference>
<dbReference type="SMART" id="SM00382">
    <property type="entry name" value="AAA"/>
    <property type="match status" value="1"/>
</dbReference>
<reference evidence="7" key="1">
    <citation type="journal article" date="2015" name="Nature">
        <title>Complex archaea that bridge the gap between prokaryotes and eukaryotes.</title>
        <authorList>
            <person name="Spang A."/>
            <person name="Saw J.H."/>
            <person name="Jorgensen S.L."/>
            <person name="Zaremba-Niedzwiedzka K."/>
            <person name="Martijn J."/>
            <person name="Lind A.E."/>
            <person name="van Eijk R."/>
            <person name="Schleper C."/>
            <person name="Guy L."/>
            <person name="Ettema T.J."/>
        </authorList>
    </citation>
    <scope>NUCLEOTIDE SEQUENCE</scope>
</reference>
<evidence type="ECO:0000256" key="2">
    <source>
        <dbReference type="ARBA" id="ARBA00022448"/>
    </source>
</evidence>
<sequence length="235" mass="25827">MLELRDVTIHYEGVAALKGVSINVREGETVALIGSNGAGKSSTLRAISGLKAPGSGEILFEGKRIDGLPPHKIVGLGIAHVPEGRRIFPYMSASENLKMGRFLGKDREQIKRDYEMVYNHFPILHERSRQFGETLSGGEQQMLAIGRALMAHPKLLLLDEPSLGLSPLMVQEIKKVISEIRQRTGVSIILVEQNARMALKLADRGYVLVTGKITIQGAAQELMDNDEVRKAYLGM</sequence>
<dbReference type="PANTHER" id="PTHR43820:SF4">
    <property type="entry name" value="HIGH-AFFINITY BRANCHED-CHAIN AMINO ACID TRANSPORT ATP-BINDING PROTEIN LIVF"/>
    <property type="match status" value="1"/>
</dbReference>
<keyword evidence="5" id="KW-0029">Amino-acid transport</keyword>
<organism evidence="7">
    <name type="scientific">marine sediment metagenome</name>
    <dbReference type="NCBI Taxonomy" id="412755"/>
    <lineage>
        <taxon>unclassified sequences</taxon>
        <taxon>metagenomes</taxon>
        <taxon>ecological metagenomes</taxon>
    </lineage>
</organism>
<dbReference type="Pfam" id="PF00005">
    <property type="entry name" value="ABC_tran"/>
    <property type="match status" value="1"/>
</dbReference>
<dbReference type="InterPro" id="IPR027417">
    <property type="entry name" value="P-loop_NTPase"/>
</dbReference>
<comment type="similarity">
    <text evidence="1">Belongs to the ABC transporter superfamily.</text>
</comment>
<proteinExistence type="inferred from homology"/>
<dbReference type="PANTHER" id="PTHR43820">
    <property type="entry name" value="HIGH-AFFINITY BRANCHED-CHAIN AMINO ACID TRANSPORT ATP-BINDING PROTEIN LIVF"/>
    <property type="match status" value="1"/>
</dbReference>
<dbReference type="AlphaFoldDB" id="A0A0F9HLD0"/>
<evidence type="ECO:0000313" key="7">
    <source>
        <dbReference type="EMBL" id="KKL82540.1"/>
    </source>
</evidence>
<dbReference type="PROSITE" id="PS50893">
    <property type="entry name" value="ABC_TRANSPORTER_2"/>
    <property type="match status" value="1"/>
</dbReference>
<keyword evidence="2" id="KW-0813">Transport</keyword>
<dbReference type="EMBL" id="LAZR01022251">
    <property type="protein sequence ID" value="KKL82540.1"/>
    <property type="molecule type" value="Genomic_DNA"/>
</dbReference>
<feature type="domain" description="ABC transporter" evidence="6">
    <location>
        <begin position="2"/>
        <end position="235"/>
    </location>
</feature>
<dbReference type="InterPro" id="IPR030660">
    <property type="entry name" value="ABC_branched_ATPase_LivF/BraG"/>
</dbReference>
<dbReference type="PIRSF" id="PIRSF039137">
    <property type="entry name" value="ABC_branched_ATPase"/>
    <property type="match status" value="1"/>
</dbReference>
<dbReference type="PROSITE" id="PS00211">
    <property type="entry name" value="ABC_TRANSPORTER_1"/>
    <property type="match status" value="1"/>
</dbReference>
<keyword evidence="4" id="KW-0067">ATP-binding</keyword>
<dbReference type="SUPFAM" id="SSF52540">
    <property type="entry name" value="P-loop containing nucleoside triphosphate hydrolases"/>
    <property type="match status" value="1"/>
</dbReference>
<evidence type="ECO:0000256" key="1">
    <source>
        <dbReference type="ARBA" id="ARBA00005417"/>
    </source>
</evidence>
<dbReference type="InterPro" id="IPR017871">
    <property type="entry name" value="ABC_transporter-like_CS"/>
</dbReference>